<reference evidence="2" key="1">
    <citation type="journal article" date="2019" name="Int. J. Syst. Evol. Microbiol.">
        <title>The Global Catalogue of Microorganisms (GCM) 10K type strain sequencing project: providing services to taxonomists for standard genome sequencing and annotation.</title>
        <authorList>
            <consortium name="The Broad Institute Genomics Platform"/>
            <consortium name="The Broad Institute Genome Sequencing Center for Infectious Disease"/>
            <person name="Wu L."/>
            <person name="Ma J."/>
        </authorList>
    </citation>
    <scope>NUCLEOTIDE SEQUENCE [LARGE SCALE GENOMIC DNA]</scope>
    <source>
        <strain evidence="2">CGMCC 1.7693</strain>
    </source>
</reference>
<gene>
    <name evidence="1" type="ORF">GCM10011346_33920</name>
</gene>
<dbReference type="Proteomes" id="UP000641206">
    <property type="component" value="Unassembled WGS sequence"/>
</dbReference>
<protein>
    <submittedName>
        <fullName evidence="1">Uncharacterized protein</fullName>
    </submittedName>
</protein>
<name>A0ABQ2NYM0_9BACI</name>
<dbReference type="EMBL" id="BMLW01000010">
    <property type="protein sequence ID" value="GGP13536.1"/>
    <property type="molecule type" value="Genomic_DNA"/>
</dbReference>
<sequence length="72" mass="8332">MIKVENEQAGRSYHFHNLDVKRALIITYADAEMKEIDIATRHEELFGKYDNLVEAGEAETLKIGNWIARELI</sequence>
<accession>A0ABQ2NYM0</accession>
<keyword evidence="2" id="KW-1185">Reference proteome</keyword>
<organism evidence="1 2">
    <name type="scientific">Oceanobacillus neutriphilus</name>
    <dbReference type="NCBI Taxonomy" id="531815"/>
    <lineage>
        <taxon>Bacteria</taxon>
        <taxon>Bacillati</taxon>
        <taxon>Bacillota</taxon>
        <taxon>Bacilli</taxon>
        <taxon>Bacillales</taxon>
        <taxon>Bacillaceae</taxon>
        <taxon>Oceanobacillus</taxon>
    </lineage>
</organism>
<proteinExistence type="predicted"/>
<evidence type="ECO:0000313" key="2">
    <source>
        <dbReference type="Proteomes" id="UP000641206"/>
    </source>
</evidence>
<evidence type="ECO:0000313" key="1">
    <source>
        <dbReference type="EMBL" id="GGP13536.1"/>
    </source>
</evidence>
<dbReference type="RefSeq" id="WP_188735524.1">
    <property type="nucleotide sequence ID" value="NZ_BMLW01000010.1"/>
</dbReference>
<comment type="caution">
    <text evidence="1">The sequence shown here is derived from an EMBL/GenBank/DDBJ whole genome shotgun (WGS) entry which is preliminary data.</text>
</comment>